<dbReference type="AlphaFoldDB" id="A0AAW1QKD7"/>
<dbReference type="SUPFAM" id="SSF51419">
    <property type="entry name" value="PLP-binding barrel"/>
    <property type="match status" value="1"/>
</dbReference>
<evidence type="ECO:0000256" key="7">
    <source>
        <dbReference type="ARBA" id="ARBA00022793"/>
    </source>
</evidence>
<keyword evidence="13" id="KW-0704">Schiff base</keyword>
<feature type="active site" description="Proton donor" evidence="19">
    <location>
        <position position="726"/>
    </location>
</feature>
<dbReference type="FunFam" id="3.20.20.10:FF:000005">
    <property type="entry name" value="Ornithine decarboxylase"/>
    <property type="match status" value="1"/>
</dbReference>
<dbReference type="PRINTS" id="PR01182">
    <property type="entry name" value="ORNDCRBXLASE"/>
</dbReference>
<dbReference type="InterPro" id="IPR000183">
    <property type="entry name" value="Orn/DAP/Arg_de-COase"/>
</dbReference>
<evidence type="ECO:0000256" key="9">
    <source>
        <dbReference type="ARBA" id="ARBA00023066"/>
    </source>
</evidence>
<evidence type="ECO:0000259" key="20">
    <source>
        <dbReference type="Pfam" id="PF02784"/>
    </source>
</evidence>
<feature type="modified residue" description="N6-(pyridoxal phosphate)lysine" evidence="19">
    <location>
        <position position="437"/>
    </location>
</feature>
<feature type="domain" description="Orn/DAP/Arg decarboxylase 2 N-terminal" evidence="20">
    <location>
        <begin position="414"/>
        <end position="652"/>
    </location>
</feature>
<keyword evidence="22" id="KW-1185">Reference proteome</keyword>
<keyword evidence="14" id="KW-0670">Pyruvate</keyword>
<dbReference type="GO" id="GO:0033387">
    <property type="term" value="P:putrescine biosynthetic process from arginine, via ornithine"/>
    <property type="evidence" value="ECO:0007669"/>
    <property type="project" value="TreeGrafter"/>
</dbReference>
<dbReference type="InterPro" id="IPR048283">
    <property type="entry name" value="AdoMetDC-like"/>
</dbReference>
<dbReference type="InterPro" id="IPR016067">
    <property type="entry name" value="S-AdoMet_deCO2ase_core"/>
</dbReference>
<dbReference type="SUPFAM" id="SSF50621">
    <property type="entry name" value="Alanine racemase C-terminal domain-like"/>
    <property type="match status" value="1"/>
</dbReference>
<comment type="pathway">
    <text evidence="15">Amine and polyamine biosynthesis; putrescine biosynthesis via L-ornithine pathway; putrescine from L-ornithine: step 1/1.</text>
</comment>
<gene>
    <name evidence="21" type="ORF">WJX81_005453</name>
</gene>
<dbReference type="InterPro" id="IPR022653">
    <property type="entry name" value="De-COase2_pyr-phos_BS"/>
</dbReference>
<sequence>MALPCPGFEGSEKRLEVDFCFGPGTPPCGLRTLSRPQLDGLLEKASCCIVSRTSNAHFDAYVLSESSLFVFPDRLVLKTCGTTKLLDAVPELLGLAAALDLQARRCKYSRASFLFPEHQPMPHGDFSAEVQQLRASLGGNLGALGSAYVLGDALNGLQWHVFVADVGPRAGLPALAPVYTLEICMTHLCPTKAANFVRGPDFVSAAATTAASGIGALLLGAAVDDYVFEPCGYSMNAVDGAAFTTIHVTPEEGFSYASVELCGYAGATLDASTVVEQVAAIFNPERISVALSVDQSLPCCPWAAGVLAFPSAYTAAGAACQAFAHGGRTSFYSAALGGVTNPIPFPGPYAADGSSQRGAGRRLRGALARSVADVLALYDAAPLARGDAGALDAHIKCLVAAHGLEDPVYVVDLGMVARLWAAWTAAMPRVAPFYAVKCNDDEALLALLAVLGAGFDCASEAEVDRVLALGLPPGRIVYANACKRPRDIRHAAARGVDLTTFDTPSELAKLAAWHPRTRALLRLRADDLAARCQLGNKYGAEPKDVSMLLRVAAELGIEVAGVSFHVGSGATNPAAFSAAIALAADAFAAGAAAGHTGMDLLDIGGGFCGGTFDASGRVDLGGVPAAVNAALAEHFPPGCGVRVIAEPGRYFAEAAATLACLVYGVRDGRAPGGGPARDYWITDGLYGSMNCLLYDHAVLACRPLGRGAKSGAGAQLLPSTVFGPTCDGLDTVLRDHPLPRMENGDWLVFPKMGAYTHTGASAFNGFDATSPHVFYVFSQA</sequence>
<keyword evidence="11" id="KW-0865">Zymogen</keyword>
<evidence type="ECO:0000256" key="4">
    <source>
        <dbReference type="ARBA" id="ARBA00008466"/>
    </source>
</evidence>
<proteinExistence type="inferred from homology"/>
<evidence type="ECO:0000256" key="5">
    <source>
        <dbReference type="ARBA" id="ARBA00008872"/>
    </source>
</evidence>
<evidence type="ECO:0000256" key="11">
    <source>
        <dbReference type="ARBA" id="ARBA00023145"/>
    </source>
</evidence>
<evidence type="ECO:0000256" key="16">
    <source>
        <dbReference type="ARBA" id="ARBA00046672"/>
    </source>
</evidence>
<dbReference type="PROSITE" id="PS01336">
    <property type="entry name" value="ADOMETDC"/>
    <property type="match status" value="1"/>
</dbReference>
<dbReference type="Proteomes" id="UP001445335">
    <property type="component" value="Unassembled WGS sequence"/>
</dbReference>
<dbReference type="EMBL" id="JALJOU010000094">
    <property type="protein sequence ID" value="KAK9821936.1"/>
    <property type="molecule type" value="Genomic_DNA"/>
</dbReference>
<protein>
    <recommendedName>
        <fullName evidence="20">Orn/DAP/Arg decarboxylase 2 N-terminal domain-containing protein</fullName>
    </recommendedName>
</protein>
<evidence type="ECO:0000256" key="17">
    <source>
        <dbReference type="ARBA" id="ARBA00048112"/>
    </source>
</evidence>
<dbReference type="PROSITE" id="PS00878">
    <property type="entry name" value="ODR_DC_2_1"/>
    <property type="match status" value="1"/>
</dbReference>
<dbReference type="InterPro" id="IPR002433">
    <property type="entry name" value="Orn_de-COase"/>
</dbReference>
<evidence type="ECO:0000256" key="1">
    <source>
        <dbReference type="ARBA" id="ARBA00001928"/>
    </source>
</evidence>
<keyword evidence="12" id="KW-0456">Lyase</keyword>
<keyword evidence="6" id="KW-0949">S-adenosyl-L-methionine</keyword>
<dbReference type="Pfam" id="PF02784">
    <property type="entry name" value="Orn_Arg_deC_N"/>
    <property type="match status" value="1"/>
</dbReference>
<dbReference type="InterPro" id="IPR018166">
    <property type="entry name" value="S-AdoMet_deCO2ase_CS"/>
</dbReference>
<dbReference type="GO" id="GO:0006597">
    <property type="term" value="P:spermine biosynthetic process"/>
    <property type="evidence" value="ECO:0007669"/>
    <property type="project" value="InterPro"/>
</dbReference>
<dbReference type="GO" id="GO:0004014">
    <property type="term" value="F:adenosylmethionine decarboxylase activity"/>
    <property type="evidence" value="ECO:0007669"/>
    <property type="project" value="UniProtKB-EC"/>
</dbReference>
<comment type="cofactor">
    <cofactor evidence="1">
        <name>pyruvate</name>
        <dbReference type="ChEBI" id="CHEBI:15361"/>
    </cofactor>
</comment>
<keyword evidence="10" id="KW-0620">Polyamine biosynthesis</keyword>
<evidence type="ECO:0000256" key="10">
    <source>
        <dbReference type="ARBA" id="ARBA00023115"/>
    </source>
</evidence>
<comment type="similarity">
    <text evidence="5">Belongs to the Orn/Lys/Arg decarboxylase class-II family.</text>
</comment>
<dbReference type="Gene3D" id="3.60.90.10">
    <property type="entry name" value="S-adenosylmethionine decarboxylase"/>
    <property type="match status" value="1"/>
</dbReference>
<comment type="caution">
    <text evidence="21">The sequence shown here is derived from an EMBL/GenBank/DDBJ whole genome shotgun (WGS) entry which is preliminary data.</text>
</comment>
<evidence type="ECO:0000256" key="6">
    <source>
        <dbReference type="ARBA" id="ARBA00022691"/>
    </source>
</evidence>
<evidence type="ECO:0000256" key="3">
    <source>
        <dbReference type="ARBA" id="ARBA00004911"/>
    </source>
</evidence>
<dbReference type="Gene3D" id="2.40.37.10">
    <property type="entry name" value="Lyase, Ornithine Decarboxylase, Chain A, domain 1"/>
    <property type="match status" value="1"/>
</dbReference>
<comment type="cofactor">
    <cofactor evidence="2 19">
        <name>pyridoxal 5'-phosphate</name>
        <dbReference type="ChEBI" id="CHEBI:597326"/>
    </cofactor>
</comment>
<name>A0AAW1QKD7_9CHLO</name>
<dbReference type="NCBIfam" id="TIGR00535">
    <property type="entry name" value="SAM_DCase"/>
    <property type="match status" value="1"/>
</dbReference>
<keyword evidence="9" id="KW-0745">Spermidine biosynthesis</keyword>
<dbReference type="PANTHER" id="PTHR11482:SF6">
    <property type="entry name" value="ORNITHINE DECARBOXYLASE 1-RELATED"/>
    <property type="match status" value="1"/>
</dbReference>
<dbReference type="PRINTS" id="PR01179">
    <property type="entry name" value="ODADCRBXLASE"/>
</dbReference>
<dbReference type="PANTHER" id="PTHR11482">
    <property type="entry name" value="ARGININE/DIAMINOPIMELATE/ORNITHINE DECARBOXYLASE"/>
    <property type="match status" value="1"/>
</dbReference>
<dbReference type="CDD" id="cd00622">
    <property type="entry name" value="PLPDE_III_ODC"/>
    <property type="match status" value="1"/>
</dbReference>
<evidence type="ECO:0000256" key="8">
    <source>
        <dbReference type="ARBA" id="ARBA00022898"/>
    </source>
</evidence>
<keyword evidence="8 19" id="KW-0663">Pyridoxal phosphate</keyword>
<dbReference type="GO" id="GO:0008295">
    <property type="term" value="P:spermidine biosynthetic process"/>
    <property type="evidence" value="ECO:0007669"/>
    <property type="project" value="UniProtKB-KW"/>
</dbReference>
<dbReference type="Pfam" id="PF01536">
    <property type="entry name" value="SAM_decarbox"/>
    <property type="match status" value="1"/>
</dbReference>
<comment type="similarity">
    <text evidence="4">Belongs to the eukaryotic AdoMetDC family.</text>
</comment>
<evidence type="ECO:0000256" key="14">
    <source>
        <dbReference type="ARBA" id="ARBA00023317"/>
    </source>
</evidence>
<evidence type="ECO:0000256" key="18">
    <source>
        <dbReference type="ARBA" id="ARBA00049127"/>
    </source>
</evidence>
<dbReference type="Gene3D" id="3.30.360.50">
    <property type="entry name" value="S-adenosylmethionine decarboxylase"/>
    <property type="match status" value="1"/>
</dbReference>
<dbReference type="GO" id="GO:0005737">
    <property type="term" value="C:cytoplasm"/>
    <property type="evidence" value="ECO:0007669"/>
    <property type="project" value="TreeGrafter"/>
</dbReference>
<evidence type="ECO:0000256" key="13">
    <source>
        <dbReference type="ARBA" id="ARBA00023270"/>
    </source>
</evidence>
<dbReference type="Gene3D" id="3.20.20.10">
    <property type="entry name" value="Alanine racemase"/>
    <property type="match status" value="1"/>
</dbReference>
<comment type="subunit">
    <text evidence="16">Homodimer. Only the dimer is catalytically active, as the active sites are constructed of residues from both monomers.</text>
</comment>
<evidence type="ECO:0000256" key="19">
    <source>
        <dbReference type="PIRSR" id="PIRSR600183-50"/>
    </source>
</evidence>
<dbReference type="InterPro" id="IPR001985">
    <property type="entry name" value="S-AdoMet_decarboxylase_euk"/>
</dbReference>
<evidence type="ECO:0000256" key="15">
    <source>
        <dbReference type="ARBA" id="ARBA00034115"/>
    </source>
</evidence>
<dbReference type="SUPFAM" id="SSF56276">
    <property type="entry name" value="S-adenosylmethionine decarboxylase"/>
    <property type="match status" value="1"/>
</dbReference>
<keyword evidence="7" id="KW-0210">Decarboxylase</keyword>
<accession>A0AAW1QKD7</accession>
<evidence type="ECO:0000256" key="2">
    <source>
        <dbReference type="ARBA" id="ARBA00001933"/>
    </source>
</evidence>
<comment type="catalytic activity">
    <reaction evidence="17">
        <text>S-adenosyl-L-methionine + H(+) = S-adenosyl 3-(methylsulfanyl)propylamine + CO2</text>
        <dbReference type="Rhea" id="RHEA:15981"/>
        <dbReference type="ChEBI" id="CHEBI:15378"/>
        <dbReference type="ChEBI" id="CHEBI:16526"/>
        <dbReference type="ChEBI" id="CHEBI:57443"/>
        <dbReference type="ChEBI" id="CHEBI:59789"/>
        <dbReference type="EC" id="4.1.1.50"/>
    </reaction>
</comment>
<organism evidence="21 22">
    <name type="scientific">Elliptochloris bilobata</name>
    <dbReference type="NCBI Taxonomy" id="381761"/>
    <lineage>
        <taxon>Eukaryota</taxon>
        <taxon>Viridiplantae</taxon>
        <taxon>Chlorophyta</taxon>
        <taxon>core chlorophytes</taxon>
        <taxon>Trebouxiophyceae</taxon>
        <taxon>Trebouxiophyceae incertae sedis</taxon>
        <taxon>Elliptochloris clade</taxon>
        <taxon>Elliptochloris</taxon>
    </lineage>
</organism>
<dbReference type="InterPro" id="IPR029066">
    <property type="entry name" value="PLP-binding_barrel"/>
</dbReference>
<dbReference type="GO" id="GO:0004586">
    <property type="term" value="F:ornithine decarboxylase activity"/>
    <property type="evidence" value="ECO:0007669"/>
    <property type="project" value="UniProtKB-EC"/>
</dbReference>
<dbReference type="InterPro" id="IPR022644">
    <property type="entry name" value="De-COase2_N"/>
</dbReference>
<reference evidence="21 22" key="1">
    <citation type="journal article" date="2024" name="Nat. Commun.">
        <title>Phylogenomics reveals the evolutionary origins of lichenization in chlorophyte algae.</title>
        <authorList>
            <person name="Puginier C."/>
            <person name="Libourel C."/>
            <person name="Otte J."/>
            <person name="Skaloud P."/>
            <person name="Haon M."/>
            <person name="Grisel S."/>
            <person name="Petersen M."/>
            <person name="Berrin J.G."/>
            <person name="Delaux P.M."/>
            <person name="Dal Grande F."/>
            <person name="Keller J."/>
        </authorList>
    </citation>
    <scope>NUCLEOTIDE SEQUENCE [LARGE SCALE GENOMIC DNA]</scope>
    <source>
        <strain evidence="21 22">SAG 245.80</strain>
    </source>
</reference>
<dbReference type="InterPro" id="IPR009006">
    <property type="entry name" value="Ala_racemase/Decarboxylase_C"/>
</dbReference>
<comment type="pathway">
    <text evidence="3">Amine and polyamine biosynthesis; S-adenosylmethioninamine biosynthesis; S-adenosylmethioninamine from S-adenosyl-L-methionine: step 1/1.</text>
</comment>
<evidence type="ECO:0000256" key="12">
    <source>
        <dbReference type="ARBA" id="ARBA00023239"/>
    </source>
</evidence>
<comment type="catalytic activity">
    <reaction evidence="18">
        <text>L-ornithine + H(+) = putrescine + CO2</text>
        <dbReference type="Rhea" id="RHEA:22964"/>
        <dbReference type="ChEBI" id="CHEBI:15378"/>
        <dbReference type="ChEBI" id="CHEBI:16526"/>
        <dbReference type="ChEBI" id="CHEBI:46911"/>
        <dbReference type="ChEBI" id="CHEBI:326268"/>
        <dbReference type="EC" id="4.1.1.17"/>
    </reaction>
</comment>
<evidence type="ECO:0000313" key="22">
    <source>
        <dbReference type="Proteomes" id="UP001445335"/>
    </source>
</evidence>
<evidence type="ECO:0000313" key="21">
    <source>
        <dbReference type="EMBL" id="KAK9821936.1"/>
    </source>
</evidence>